<feature type="transmembrane region" description="Helical" evidence="7">
    <location>
        <begin position="282"/>
        <end position="303"/>
    </location>
</feature>
<evidence type="ECO:0000313" key="8">
    <source>
        <dbReference type="EMBL" id="WIY01103.1"/>
    </source>
</evidence>
<feature type="region of interest" description="Disordered" evidence="6">
    <location>
        <begin position="467"/>
        <end position="492"/>
    </location>
</feature>
<keyword evidence="2" id="KW-1003">Cell membrane</keyword>
<evidence type="ECO:0000256" key="6">
    <source>
        <dbReference type="SAM" id="MobiDB-lite"/>
    </source>
</evidence>
<organism evidence="8 9">
    <name type="scientific">Amycolatopsis mongoliensis</name>
    <dbReference type="NCBI Taxonomy" id="715475"/>
    <lineage>
        <taxon>Bacteria</taxon>
        <taxon>Bacillati</taxon>
        <taxon>Actinomycetota</taxon>
        <taxon>Actinomycetes</taxon>
        <taxon>Pseudonocardiales</taxon>
        <taxon>Pseudonocardiaceae</taxon>
        <taxon>Amycolatopsis</taxon>
    </lineage>
</organism>
<dbReference type="RefSeq" id="WP_285997563.1">
    <property type="nucleotide sequence ID" value="NZ_CP127295.1"/>
</dbReference>
<dbReference type="InterPro" id="IPR002293">
    <property type="entry name" value="AA/rel_permease1"/>
</dbReference>
<evidence type="ECO:0000256" key="3">
    <source>
        <dbReference type="ARBA" id="ARBA00022692"/>
    </source>
</evidence>
<name>A0A9Y2JN67_9PSEU</name>
<evidence type="ECO:0000313" key="9">
    <source>
        <dbReference type="Proteomes" id="UP001239397"/>
    </source>
</evidence>
<dbReference type="Proteomes" id="UP001239397">
    <property type="component" value="Chromosome"/>
</dbReference>
<evidence type="ECO:0000256" key="5">
    <source>
        <dbReference type="ARBA" id="ARBA00023136"/>
    </source>
</evidence>
<feature type="transmembrane region" description="Helical" evidence="7">
    <location>
        <begin position="401"/>
        <end position="419"/>
    </location>
</feature>
<dbReference type="InterPro" id="IPR050367">
    <property type="entry name" value="APC_superfamily"/>
</dbReference>
<feature type="transmembrane region" description="Helical" evidence="7">
    <location>
        <begin position="339"/>
        <end position="359"/>
    </location>
</feature>
<evidence type="ECO:0000256" key="4">
    <source>
        <dbReference type="ARBA" id="ARBA00022989"/>
    </source>
</evidence>
<feature type="transmembrane region" description="Helical" evidence="7">
    <location>
        <begin position="138"/>
        <end position="158"/>
    </location>
</feature>
<dbReference type="PANTHER" id="PTHR42770">
    <property type="entry name" value="AMINO ACID TRANSPORTER-RELATED"/>
    <property type="match status" value="1"/>
</dbReference>
<dbReference type="EMBL" id="CP127295">
    <property type="protein sequence ID" value="WIY01103.1"/>
    <property type="molecule type" value="Genomic_DNA"/>
</dbReference>
<keyword evidence="9" id="KW-1185">Reference proteome</keyword>
<feature type="transmembrane region" description="Helical" evidence="7">
    <location>
        <begin position="12"/>
        <end position="36"/>
    </location>
</feature>
<dbReference type="Gene3D" id="1.20.1740.10">
    <property type="entry name" value="Amino acid/polyamine transporter I"/>
    <property type="match status" value="1"/>
</dbReference>
<dbReference type="GO" id="GO:0022857">
    <property type="term" value="F:transmembrane transporter activity"/>
    <property type="evidence" value="ECO:0007669"/>
    <property type="project" value="InterPro"/>
</dbReference>
<reference evidence="8 9" key="1">
    <citation type="submission" date="2023-06" db="EMBL/GenBank/DDBJ databases">
        <authorList>
            <person name="Oyuntsetseg B."/>
            <person name="Kim S.B."/>
        </authorList>
    </citation>
    <scope>NUCLEOTIDE SEQUENCE [LARGE SCALE GENOMIC DNA]</scope>
    <source>
        <strain evidence="8 9">4-36</strain>
    </source>
</reference>
<keyword evidence="4 7" id="KW-1133">Transmembrane helix</keyword>
<feature type="transmembrane region" description="Helical" evidence="7">
    <location>
        <begin position="206"/>
        <end position="227"/>
    </location>
</feature>
<dbReference type="KEGG" id="amog:QRX60_44910"/>
<dbReference type="GO" id="GO:0005886">
    <property type="term" value="C:plasma membrane"/>
    <property type="evidence" value="ECO:0007669"/>
    <property type="project" value="UniProtKB-SubCell"/>
</dbReference>
<feature type="transmembrane region" description="Helical" evidence="7">
    <location>
        <begin position="42"/>
        <end position="63"/>
    </location>
</feature>
<gene>
    <name evidence="8" type="ORF">QRX60_44910</name>
</gene>
<feature type="transmembrane region" description="Helical" evidence="7">
    <location>
        <begin position="431"/>
        <end position="451"/>
    </location>
</feature>
<feature type="transmembrane region" description="Helical" evidence="7">
    <location>
        <begin position="94"/>
        <end position="118"/>
    </location>
</feature>
<dbReference type="AlphaFoldDB" id="A0A9Y2JN67"/>
<evidence type="ECO:0000256" key="1">
    <source>
        <dbReference type="ARBA" id="ARBA00004651"/>
    </source>
</evidence>
<accession>A0A9Y2JN67</accession>
<evidence type="ECO:0000256" key="7">
    <source>
        <dbReference type="SAM" id="Phobius"/>
    </source>
</evidence>
<protein>
    <submittedName>
        <fullName evidence="8">APC family permease</fullName>
    </submittedName>
</protein>
<dbReference type="PIRSF" id="PIRSF006060">
    <property type="entry name" value="AA_transporter"/>
    <property type="match status" value="1"/>
</dbReference>
<keyword evidence="5 7" id="KW-0472">Membrane</keyword>
<proteinExistence type="predicted"/>
<evidence type="ECO:0000256" key="2">
    <source>
        <dbReference type="ARBA" id="ARBA00022475"/>
    </source>
</evidence>
<feature type="transmembrane region" description="Helical" evidence="7">
    <location>
        <begin position="239"/>
        <end position="262"/>
    </location>
</feature>
<feature type="transmembrane region" description="Helical" evidence="7">
    <location>
        <begin position="165"/>
        <end position="186"/>
    </location>
</feature>
<sequence>MTVPTNRLPRVLTWKSGAFLGLTTILGVFTTVGYMIGLVGAWAVIAIWAVSMVVATAQAFLYAEMATMFPNMAGGVAAYANEGLRRYTVFVGPIVSWGYWLGYSLVQAAIALIFGQVVQAQWFPTQTWGVDVLGVHVGLPHLLGAAALVSVFLLNIYGIRPAARVTSLGVIIFTVFVAIMVLLPFIEGKWSVSGLTWRLDDPKLALVLLYLAGWTTYAVEGPSLFAPEYRSPGTDCPKAIRMCAMLMIGVFTIVPFVVSGTLGEKAIGDNPNGYAVDVMNLLWPGSSSLVVAVVAIGLWVTLVGTSAQAGRALLGISRSDLTVKQLSTLNSFGMPGRALGVDLVVNLLILFLVGNTVAIVAASNLGYFICCGLACWAYVLLRRDRPEWPRPYRLSRKWGVVAIALGVFDLVVAAVGITNPDLAGRGGLKETLISLVLLFVCIPLFLLRRLWQDRDLEFVWREDTPALPSDEEQAASSGESEQPEADTAGKPA</sequence>
<dbReference type="Pfam" id="PF13520">
    <property type="entry name" value="AA_permease_2"/>
    <property type="match status" value="1"/>
</dbReference>
<feature type="transmembrane region" description="Helical" evidence="7">
    <location>
        <begin position="365"/>
        <end position="381"/>
    </location>
</feature>
<dbReference type="PANTHER" id="PTHR42770:SF7">
    <property type="entry name" value="MEMBRANE PROTEIN"/>
    <property type="match status" value="1"/>
</dbReference>
<comment type="subcellular location">
    <subcellularLocation>
        <location evidence="1">Cell membrane</location>
        <topology evidence="1">Multi-pass membrane protein</topology>
    </subcellularLocation>
</comment>
<keyword evidence="3 7" id="KW-0812">Transmembrane</keyword>